<keyword evidence="1" id="KW-0472">Membrane</keyword>
<evidence type="ECO:0000256" key="1">
    <source>
        <dbReference type="SAM" id="Phobius"/>
    </source>
</evidence>
<sequence>MEFFTENTNIALYLKLFAWVIGTFILILIGIGFLYTLVCYLYFVINKKTINPKIDIGLDGNIKGVAGQVPVLISLPKAILPLLGYIKIKIEFENGKLSDTVVINKFSQGFEKLLPKEGSTLIWLPDRKQYHVKGFVISFIDYLQFFRFTTYKKSKNAFYLHSSEIELSVDDINPSKTKEEKEKIKTSRKIQGDYLNYKDFEVGDDVRRIVWKIFAKNRELVIRTPEVINPYASHIKFYTSFYNVLSKDLTSVYAVSMLNYYKDIVYNICLNIKKKDRKVEFNIDQAVNEFISVNENDRVGFQLSSASWQNNFSVNELKASGESIICVSTLISLEELTTLIEKGTSNIIIVKASRHLDHQNVFNFKNLFLRQDQKSELNKLAWIFSATRKKLKKNEESIEKLVSNSNFTGQII</sequence>
<reference evidence="3" key="1">
    <citation type="journal article" date="2019" name="Int. J. Syst. Evol. Microbiol.">
        <title>The Global Catalogue of Microorganisms (GCM) 10K type strain sequencing project: providing services to taxonomists for standard genome sequencing and annotation.</title>
        <authorList>
            <consortium name="The Broad Institute Genomics Platform"/>
            <consortium name="The Broad Institute Genome Sequencing Center for Infectious Disease"/>
            <person name="Wu L."/>
            <person name="Ma J."/>
        </authorList>
    </citation>
    <scope>NUCLEOTIDE SEQUENCE [LARGE SCALE GENOMIC DNA]</scope>
    <source>
        <strain evidence="3">JCM 15976</strain>
    </source>
</reference>
<dbReference type="RefSeq" id="WP_343795244.1">
    <property type="nucleotide sequence ID" value="NZ_BAAAGF010000001.1"/>
</dbReference>
<name>A0ABP3UKC9_9FLAO</name>
<feature type="transmembrane region" description="Helical" evidence="1">
    <location>
        <begin position="16"/>
        <end position="43"/>
    </location>
</feature>
<proteinExistence type="predicted"/>
<organism evidence="2 3">
    <name type="scientific">Gaetbulibacter jejuensis</name>
    <dbReference type="NCBI Taxonomy" id="584607"/>
    <lineage>
        <taxon>Bacteria</taxon>
        <taxon>Pseudomonadati</taxon>
        <taxon>Bacteroidota</taxon>
        <taxon>Flavobacteriia</taxon>
        <taxon>Flavobacteriales</taxon>
        <taxon>Flavobacteriaceae</taxon>
        <taxon>Gaetbulibacter</taxon>
    </lineage>
</organism>
<keyword evidence="1" id="KW-0812">Transmembrane</keyword>
<gene>
    <name evidence="2" type="ORF">GCM10009431_03280</name>
</gene>
<evidence type="ECO:0008006" key="4">
    <source>
        <dbReference type="Google" id="ProtNLM"/>
    </source>
</evidence>
<dbReference type="EMBL" id="BAAAGF010000001">
    <property type="protein sequence ID" value="GAA0736948.1"/>
    <property type="molecule type" value="Genomic_DNA"/>
</dbReference>
<dbReference type="Proteomes" id="UP001500736">
    <property type="component" value="Unassembled WGS sequence"/>
</dbReference>
<protein>
    <recommendedName>
        <fullName evidence="4">DUF58 domain-containing protein</fullName>
    </recommendedName>
</protein>
<evidence type="ECO:0000313" key="3">
    <source>
        <dbReference type="Proteomes" id="UP001500736"/>
    </source>
</evidence>
<keyword evidence="1" id="KW-1133">Transmembrane helix</keyword>
<keyword evidence="3" id="KW-1185">Reference proteome</keyword>
<accession>A0ABP3UKC9</accession>
<evidence type="ECO:0000313" key="2">
    <source>
        <dbReference type="EMBL" id="GAA0736948.1"/>
    </source>
</evidence>
<comment type="caution">
    <text evidence="2">The sequence shown here is derived from an EMBL/GenBank/DDBJ whole genome shotgun (WGS) entry which is preliminary data.</text>
</comment>